<feature type="chain" id="PRO_5039398255" evidence="1">
    <location>
        <begin position="23"/>
        <end position="360"/>
    </location>
</feature>
<dbReference type="RefSeq" id="WP_170134273.1">
    <property type="nucleotide sequence ID" value="NZ_PYGA01000014.1"/>
</dbReference>
<dbReference type="AlphaFoldDB" id="A0A2P8DED2"/>
<dbReference type="InterPro" id="IPR012938">
    <property type="entry name" value="Glc/Sorbosone_DH"/>
</dbReference>
<evidence type="ECO:0000256" key="1">
    <source>
        <dbReference type="SAM" id="SignalP"/>
    </source>
</evidence>
<organism evidence="3 4">
    <name type="scientific">Murinocardiopsis flavida</name>
    <dbReference type="NCBI Taxonomy" id="645275"/>
    <lineage>
        <taxon>Bacteria</taxon>
        <taxon>Bacillati</taxon>
        <taxon>Actinomycetota</taxon>
        <taxon>Actinomycetes</taxon>
        <taxon>Streptosporangiales</taxon>
        <taxon>Nocardiopsidaceae</taxon>
        <taxon>Murinocardiopsis</taxon>
    </lineage>
</organism>
<dbReference type="Proteomes" id="UP000240542">
    <property type="component" value="Unassembled WGS sequence"/>
</dbReference>
<evidence type="ECO:0000313" key="3">
    <source>
        <dbReference type="EMBL" id="PSK95584.1"/>
    </source>
</evidence>
<feature type="signal peptide" evidence="1">
    <location>
        <begin position="1"/>
        <end position="22"/>
    </location>
</feature>
<sequence length="360" mass="37036">MKRTAGAAAMVFTLLLAGCADGVSEDRPRRRVDPVRDVAAGPANAGVPVEVADGVDAPGPIAFLPGGDALVGERGSARVLRVPRKGGPSVVGTVAGARPRGGGGVLGLAVSPDFAEDAAVFAYYSGAADDRIVRMTYRQGEGFGPQQVLVDGIPRSSRRPGGRIAFGPDGMLYAGTGDAGARAQDPESLGGKILRMTAKGRPADRNPFGNLVYSYGHRDVEGLAWDAQGRMFGVESGRGTPGELNLIQPGGNYGWPDAEEEGAAEGGASRFLAPLHTWRPGDAMSAGAAAAGGSLWVAAPRGGDLWQVPLTGGERRPIGPPETLFAGAYGRIESVAAAPNGAEVWVGAGRDRILRIPLRR</sequence>
<dbReference type="EMBL" id="PYGA01000014">
    <property type="protein sequence ID" value="PSK95584.1"/>
    <property type="molecule type" value="Genomic_DNA"/>
</dbReference>
<name>A0A2P8DED2_9ACTN</name>
<gene>
    <name evidence="3" type="ORF">CLV63_11417</name>
</gene>
<dbReference type="InterPro" id="IPR011042">
    <property type="entry name" value="6-blade_b-propeller_TolB-like"/>
</dbReference>
<dbReference type="Gene3D" id="2.120.10.30">
    <property type="entry name" value="TolB, C-terminal domain"/>
    <property type="match status" value="1"/>
</dbReference>
<accession>A0A2P8DED2</accession>
<dbReference type="InterPro" id="IPR011041">
    <property type="entry name" value="Quinoprot_gluc/sorb_DH_b-prop"/>
</dbReference>
<evidence type="ECO:0000259" key="2">
    <source>
        <dbReference type="Pfam" id="PF07995"/>
    </source>
</evidence>
<dbReference type="PANTHER" id="PTHR19328">
    <property type="entry name" value="HEDGEHOG-INTERACTING PROTEIN"/>
    <property type="match status" value="1"/>
</dbReference>
<dbReference type="PANTHER" id="PTHR19328:SF13">
    <property type="entry name" value="HIPL1 PROTEIN"/>
    <property type="match status" value="1"/>
</dbReference>
<proteinExistence type="predicted"/>
<evidence type="ECO:0000313" key="4">
    <source>
        <dbReference type="Proteomes" id="UP000240542"/>
    </source>
</evidence>
<dbReference type="PROSITE" id="PS51257">
    <property type="entry name" value="PROKAR_LIPOPROTEIN"/>
    <property type="match status" value="1"/>
</dbReference>
<dbReference type="SUPFAM" id="SSF50952">
    <property type="entry name" value="Soluble quinoprotein glucose dehydrogenase"/>
    <property type="match status" value="1"/>
</dbReference>
<keyword evidence="1" id="KW-0732">Signal</keyword>
<feature type="domain" description="Glucose/Sorbosone dehydrogenase" evidence="2">
    <location>
        <begin position="57"/>
        <end position="345"/>
    </location>
</feature>
<dbReference type="Pfam" id="PF07995">
    <property type="entry name" value="GSDH"/>
    <property type="match status" value="1"/>
</dbReference>
<comment type="caution">
    <text evidence="3">The sequence shown here is derived from an EMBL/GenBank/DDBJ whole genome shotgun (WGS) entry which is preliminary data.</text>
</comment>
<protein>
    <submittedName>
        <fullName evidence="3">Glucose/arabinose dehydrogenase</fullName>
    </submittedName>
</protein>
<keyword evidence="4" id="KW-1185">Reference proteome</keyword>
<reference evidence="3 4" key="1">
    <citation type="submission" date="2018-03" db="EMBL/GenBank/DDBJ databases">
        <title>Genomic Encyclopedia of Archaeal and Bacterial Type Strains, Phase II (KMG-II): from individual species to whole genera.</title>
        <authorList>
            <person name="Goeker M."/>
        </authorList>
    </citation>
    <scope>NUCLEOTIDE SEQUENCE [LARGE SCALE GENOMIC DNA]</scope>
    <source>
        <strain evidence="3 4">DSM 45312</strain>
    </source>
</reference>